<dbReference type="InterPro" id="IPR050832">
    <property type="entry name" value="Bact_Acetyltransf"/>
</dbReference>
<dbReference type="PROSITE" id="PS51186">
    <property type="entry name" value="GNAT"/>
    <property type="match status" value="1"/>
</dbReference>
<sequence length="154" mass="16412">MEVALTVRDLDFADLPDLDWSGGPEHLNAVAAALQDSLTGGVAMLGVALPNGRLIAKGGVDLRKHAGRGELWMLAVHEAWQSLGVGTLLIGALEDRVRQHGLGVARLGVEHDNPRAAALYRRLGYRAVGSELDGWPVAGGRTYITVCTILERSL</sequence>
<dbReference type="Pfam" id="PF00583">
    <property type="entry name" value="Acetyltransf_1"/>
    <property type="match status" value="1"/>
</dbReference>
<dbReference type="Gene3D" id="3.40.630.30">
    <property type="match status" value="1"/>
</dbReference>
<accession>A0ABS2RH42</accession>
<proteinExistence type="predicted"/>
<dbReference type="EMBL" id="JAFBCF010000001">
    <property type="protein sequence ID" value="MBM7798329.1"/>
    <property type="molecule type" value="Genomic_DNA"/>
</dbReference>
<dbReference type="PANTHER" id="PTHR43877">
    <property type="entry name" value="AMINOALKYLPHOSPHONATE N-ACETYLTRANSFERASE-RELATED-RELATED"/>
    <property type="match status" value="1"/>
</dbReference>
<keyword evidence="5" id="KW-1185">Reference proteome</keyword>
<protein>
    <submittedName>
        <fullName evidence="4">Ribosomal protein S18 acetylase RimI-like enzyme</fullName>
    </submittedName>
</protein>
<dbReference type="InterPro" id="IPR000182">
    <property type="entry name" value="GNAT_dom"/>
</dbReference>
<organism evidence="4 5">
    <name type="scientific">Microlunatus panaciterrae</name>
    <dbReference type="NCBI Taxonomy" id="400768"/>
    <lineage>
        <taxon>Bacteria</taxon>
        <taxon>Bacillati</taxon>
        <taxon>Actinomycetota</taxon>
        <taxon>Actinomycetes</taxon>
        <taxon>Propionibacteriales</taxon>
        <taxon>Propionibacteriaceae</taxon>
        <taxon>Microlunatus</taxon>
    </lineage>
</organism>
<evidence type="ECO:0000259" key="3">
    <source>
        <dbReference type="PROSITE" id="PS51186"/>
    </source>
</evidence>
<dbReference type="Proteomes" id="UP000704762">
    <property type="component" value="Unassembled WGS sequence"/>
</dbReference>
<comment type="caution">
    <text evidence="4">The sequence shown here is derived from an EMBL/GenBank/DDBJ whole genome shotgun (WGS) entry which is preliminary data.</text>
</comment>
<dbReference type="SUPFAM" id="SSF55729">
    <property type="entry name" value="Acyl-CoA N-acyltransferases (Nat)"/>
    <property type="match status" value="1"/>
</dbReference>
<keyword evidence="2" id="KW-0012">Acyltransferase</keyword>
<evidence type="ECO:0000313" key="5">
    <source>
        <dbReference type="Proteomes" id="UP000704762"/>
    </source>
</evidence>
<gene>
    <name evidence="4" type="ORF">JOE57_001250</name>
</gene>
<evidence type="ECO:0000256" key="2">
    <source>
        <dbReference type="ARBA" id="ARBA00023315"/>
    </source>
</evidence>
<keyword evidence="1" id="KW-0808">Transferase</keyword>
<dbReference type="RefSeq" id="WP_204916887.1">
    <property type="nucleotide sequence ID" value="NZ_BAAAQP010000011.1"/>
</dbReference>
<dbReference type="InterPro" id="IPR016181">
    <property type="entry name" value="Acyl_CoA_acyltransferase"/>
</dbReference>
<evidence type="ECO:0000256" key="1">
    <source>
        <dbReference type="ARBA" id="ARBA00022679"/>
    </source>
</evidence>
<dbReference type="CDD" id="cd04301">
    <property type="entry name" value="NAT_SF"/>
    <property type="match status" value="1"/>
</dbReference>
<reference evidence="4 5" key="1">
    <citation type="submission" date="2021-01" db="EMBL/GenBank/DDBJ databases">
        <title>Sequencing the genomes of 1000 actinobacteria strains.</title>
        <authorList>
            <person name="Klenk H.-P."/>
        </authorList>
    </citation>
    <scope>NUCLEOTIDE SEQUENCE [LARGE SCALE GENOMIC DNA]</scope>
    <source>
        <strain evidence="4 5">DSM 18662</strain>
    </source>
</reference>
<evidence type="ECO:0000313" key="4">
    <source>
        <dbReference type="EMBL" id="MBM7798329.1"/>
    </source>
</evidence>
<feature type="domain" description="N-acetyltransferase" evidence="3">
    <location>
        <begin position="5"/>
        <end position="150"/>
    </location>
</feature>
<name>A0ABS2RH42_9ACTN</name>